<accession>A0ABR0N5M8</accession>
<organism evidence="1 2">
    <name type="scientific">Gossypium arboreum</name>
    <name type="common">Tree cotton</name>
    <name type="synonym">Gossypium nanking</name>
    <dbReference type="NCBI Taxonomy" id="29729"/>
    <lineage>
        <taxon>Eukaryota</taxon>
        <taxon>Viridiplantae</taxon>
        <taxon>Streptophyta</taxon>
        <taxon>Embryophyta</taxon>
        <taxon>Tracheophyta</taxon>
        <taxon>Spermatophyta</taxon>
        <taxon>Magnoliopsida</taxon>
        <taxon>eudicotyledons</taxon>
        <taxon>Gunneridae</taxon>
        <taxon>Pentapetalae</taxon>
        <taxon>rosids</taxon>
        <taxon>malvids</taxon>
        <taxon>Malvales</taxon>
        <taxon>Malvaceae</taxon>
        <taxon>Malvoideae</taxon>
        <taxon>Gossypium</taxon>
    </lineage>
</organism>
<protein>
    <submittedName>
        <fullName evidence="1">Uncharacterized protein</fullName>
    </submittedName>
</protein>
<dbReference type="Proteomes" id="UP001358586">
    <property type="component" value="Chromosome 11"/>
</dbReference>
<reference evidence="1 2" key="1">
    <citation type="submission" date="2023-03" db="EMBL/GenBank/DDBJ databases">
        <title>WGS of Gossypium arboreum.</title>
        <authorList>
            <person name="Yu D."/>
        </authorList>
    </citation>
    <scope>NUCLEOTIDE SEQUENCE [LARGE SCALE GENOMIC DNA]</scope>
    <source>
        <tissue evidence="1">Leaf</tissue>
    </source>
</reference>
<evidence type="ECO:0000313" key="2">
    <source>
        <dbReference type="Proteomes" id="UP001358586"/>
    </source>
</evidence>
<keyword evidence="2" id="KW-1185">Reference proteome</keyword>
<proteinExistence type="predicted"/>
<sequence>MHQTDRVLRQFRFRQPSSEEPEVLDEQYKINLWLANTNWPLFWLKYIKIWENRYDHIPDRKPIIVPDPMVGWNAWPSASPFLTILTTQPMIYRPSSPEGSHEARSTNSSHYHSLSPYGVKTLLPWVMQTTPCSLFYQSGSSS</sequence>
<name>A0ABR0N5M8_GOSAR</name>
<comment type="caution">
    <text evidence="1">The sequence shown here is derived from an EMBL/GenBank/DDBJ whole genome shotgun (WGS) entry which is preliminary data.</text>
</comment>
<evidence type="ECO:0000313" key="1">
    <source>
        <dbReference type="EMBL" id="KAK5785872.1"/>
    </source>
</evidence>
<dbReference type="EMBL" id="JARKNE010000011">
    <property type="protein sequence ID" value="KAK5785872.1"/>
    <property type="molecule type" value="Genomic_DNA"/>
</dbReference>
<gene>
    <name evidence="1" type="ORF">PVK06_040493</name>
</gene>